<dbReference type="RefSeq" id="WP_123165597.1">
    <property type="nucleotide sequence ID" value="NZ_RIAX01000007.1"/>
</dbReference>
<dbReference type="Proteomes" id="UP000275473">
    <property type="component" value="Unassembled WGS sequence"/>
</dbReference>
<comment type="caution">
    <text evidence="2">The sequence shown here is derived from an EMBL/GenBank/DDBJ whole genome shotgun (WGS) entry which is preliminary data.</text>
</comment>
<gene>
    <name evidence="2" type="ORF">EEX84_10515</name>
</gene>
<dbReference type="InterPro" id="IPR024267">
    <property type="entry name" value="DUF4878"/>
</dbReference>
<dbReference type="AlphaFoldDB" id="A0A3M8P624"/>
<feature type="domain" description="DUF4878" evidence="1">
    <location>
        <begin position="74"/>
        <end position="129"/>
    </location>
</feature>
<evidence type="ECO:0000259" key="1">
    <source>
        <dbReference type="Pfam" id="PF12870"/>
    </source>
</evidence>
<evidence type="ECO:0000313" key="3">
    <source>
        <dbReference type="Proteomes" id="UP000275473"/>
    </source>
</evidence>
<sequence>MKKRVGIIGTAVITVAGVISVPFLTNSEELDTVSPEAFVKEYVELGKAENYERIVDLVVDERFKNDRGIKLETYKAMQENLPSLVDYEIKEVKNVTEDQATVVVVLEYEDGSAEQAPLNLVKKDGDWKLYLDSQSALTDEAYKQISPADDI</sequence>
<dbReference type="Gene3D" id="3.10.450.50">
    <property type="match status" value="1"/>
</dbReference>
<proteinExistence type="predicted"/>
<protein>
    <submittedName>
        <fullName evidence="2">DUF4878 domain-containing protein</fullName>
    </submittedName>
</protein>
<evidence type="ECO:0000313" key="2">
    <source>
        <dbReference type="EMBL" id="RNF39129.1"/>
    </source>
</evidence>
<accession>A0A3M8P624</accession>
<reference evidence="2 3" key="1">
    <citation type="journal article" date="2018" name="Int. J. Syst. Evol. Microbiol.">
        <title>Planococcus salinus sp. nov., a moderately halophilic bacterium isolated from a saline-alkali soil.</title>
        <authorList>
            <person name="Gan L."/>
        </authorList>
    </citation>
    <scope>NUCLEOTIDE SEQUENCE [LARGE SCALE GENOMIC DNA]</scope>
    <source>
        <strain evidence="2 3">LCB217</strain>
    </source>
</reference>
<keyword evidence="3" id="KW-1185">Reference proteome</keyword>
<organism evidence="2 3">
    <name type="scientific">Planococcus salinus</name>
    <dbReference type="NCBI Taxonomy" id="1848460"/>
    <lineage>
        <taxon>Bacteria</taxon>
        <taxon>Bacillati</taxon>
        <taxon>Bacillota</taxon>
        <taxon>Bacilli</taxon>
        <taxon>Bacillales</taxon>
        <taxon>Caryophanaceae</taxon>
        <taxon>Planococcus</taxon>
    </lineage>
</organism>
<name>A0A3M8P624_9BACL</name>
<dbReference type="Pfam" id="PF12870">
    <property type="entry name" value="DUF4878"/>
    <property type="match status" value="1"/>
</dbReference>
<dbReference type="OrthoDB" id="2969352at2"/>
<dbReference type="EMBL" id="RIAX01000007">
    <property type="protein sequence ID" value="RNF39129.1"/>
    <property type="molecule type" value="Genomic_DNA"/>
</dbReference>